<dbReference type="OMA" id="YHLREIN"/>
<evidence type="ECO:0000259" key="2">
    <source>
        <dbReference type="Pfam" id="PF09469"/>
    </source>
</evidence>
<dbReference type="AlphaFoldDB" id="H2YMX7"/>
<reference evidence="3" key="3">
    <citation type="submission" date="2025-09" db="UniProtKB">
        <authorList>
            <consortium name="Ensembl"/>
        </authorList>
    </citation>
    <scope>IDENTIFICATION</scope>
</reference>
<protein>
    <recommendedName>
        <fullName evidence="2">Cordon-bleu ubiquitin-like domain-containing protein</fullName>
    </recommendedName>
</protein>
<reference evidence="3" key="2">
    <citation type="submission" date="2025-08" db="UniProtKB">
        <authorList>
            <consortium name="Ensembl"/>
        </authorList>
    </citation>
    <scope>IDENTIFICATION</scope>
</reference>
<dbReference type="eggNOG" id="KOG3751">
    <property type="taxonomic scope" value="Eukaryota"/>
</dbReference>
<dbReference type="PANTHER" id="PTHR21557">
    <property type="entry name" value="CORDON-BLEU"/>
    <property type="match status" value="1"/>
</dbReference>
<feature type="compositionally biased region" description="Pro residues" evidence="1">
    <location>
        <begin position="225"/>
        <end position="257"/>
    </location>
</feature>
<dbReference type="Gene3D" id="3.10.20.90">
    <property type="entry name" value="Phosphatidylinositol 3-kinase Catalytic Subunit, Chain A, domain 1"/>
    <property type="match status" value="1"/>
</dbReference>
<accession>H2YMX7</accession>
<keyword evidence="4" id="KW-1185">Reference proteome</keyword>
<dbReference type="Ensembl" id="ENSCSAVT00000006765.1">
    <property type="protein sequence ID" value="ENSCSAVP00000006679.1"/>
    <property type="gene ID" value="ENSCSAVG00000004002.1"/>
</dbReference>
<feature type="domain" description="Cordon-bleu ubiquitin-like" evidence="2">
    <location>
        <begin position="125"/>
        <end position="211"/>
    </location>
</feature>
<feature type="region of interest" description="Disordered" evidence="1">
    <location>
        <begin position="204"/>
        <end position="257"/>
    </location>
</feature>
<name>H2YMX7_CIOSA</name>
<dbReference type="STRING" id="51511.ENSCSAVP00000006679"/>
<proteinExistence type="predicted"/>
<feature type="compositionally biased region" description="Basic and acidic residues" evidence="1">
    <location>
        <begin position="1"/>
        <end position="10"/>
    </location>
</feature>
<feature type="compositionally biased region" description="Acidic residues" evidence="1">
    <location>
        <begin position="11"/>
        <end position="22"/>
    </location>
</feature>
<sequence>MTEAQKRTSTTDDDVYLSEDSETTQGTTGSDLDYDLTLQVVLPDSSTTTTHIPASTPLSDLRAILCSKFKLSPSSHIVDFVTDSAKNGPSRRKASLAVGKMEISLVKIQAKKEGNPEGKSQPKHAIAPQNTVRLLVHLARMQQSIVRVCPDAPLAQIFHVICDKLNISSDSRHSYHLVHPKQPQSDLDLKHSLNFYHLREINLMEKKDPTHKKPPPPVRNKRKAPLPPGVPSPRHTSPPPRPAPPHHAAPPNQICPP</sequence>
<organism evidence="3 4">
    <name type="scientific">Ciona savignyi</name>
    <name type="common">Pacific transparent sea squirt</name>
    <dbReference type="NCBI Taxonomy" id="51511"/>
    <lineage>
        <taxon>Eukaryota</taxon>
        <taxon>Metazoa</taxon>
        <taxon>Chordata</taxon>
        <taxon>Tunicata</taxon>
        <taxon>Ascidiacea</taxon>
        <taxon>Phlebobranchia</taxon>
        <taxon>Cionidae</taxon>
        <taxon>Ciona</taxon>
    </lineage>
</organism>
<feature type="region of interest" description="Disordered" evidence="1">
    <location>
        <begin position="1"/>
        <end position="30"/>
    </location>
</feature>
<evidence type="ECO:0000313" key="3">
    <source>
        <dbReference type="Ensembl" id="ENSCSAVP00000006679.1"/>
    </source>
</evidence>
<evidence type="ECO:0000256" key="1">
    <source>
        <dbReference type="SAM" id="MobiDB-lite"/>
    </source>
</evidence>
<dbReference type="Proteomes" id="UP000007875">
    <property type="component" value="Unassembled WGS sequence"/>
</dbReference>
<reference evidence="4" key="1">
    <citation type="submission" date="2003-08" db="EMBL/GenBank/DDBJ databases">
        <authorList>
            <person name="Birren B."/>
            <person name="Nusbaum C."/>
            <person name="Abebe A."/>
            <person name="Abouelleil A."/>
            <person name="Adekoya E."/>
            <person name="Ait-zahra M."/>
            <person name="Allen N."/>
            <person name="Allen T."/>
            <person name="An P."/>
            <person name="Anderson M."/>
            <person name="Anderson S."/>
            <person name="Arachchi H."/>
            <person name="Armbruster J."/>
            <person name="Bachantsang P."/>
            <person name="Baldwin J."/>
            <person name="Barry A."/>
            <person name="Bayul T."/>
            <person name="Blitshsteyn B."/>
            <person name="Bloom T."/>
            <person name="Blye J."/>
            <person name="Boguslavskiy L."/>
            <person name="Borowsky M."/>
            <person name="Boukhgalter B."/>
            <person name="Brunache A."/>
            <person name="Butler J."/>
            <person name="Calixte N."/>
            <person name="Calvo S."/>
            <person name="Camarata J."/>
            <person name="Campo K."/>
            <person name="Chang J."/>
            <person name="Cheshatsang Y."/>
            <person name="Citroen M."/>
            <person name="Collymore A."/>
            <person name="Considine T."/>
            <person name="Cook A."/>
            <person name="Cooke P."/>
            <person name="Corum B."/>
            <person name="Cuomo C."/>
            <person name="David R."/>
            <person name="Dawoe T."/>
            <person name="Degray S."/>
            <person name="Dodge S."/>
            <person name="Dooley K."/>
            <person name="Dorje P."/>
            <person name="Dorjee K."/>
            <person name="Dorris L."/>
            <person name="Duffey N."/>
            <person name="Dupes A."/>
            <person name="Elkins T."/>
            <person name="Engels R."/>
            <person name="Erickson J."/>
            <person name="Farina A."/>
            <person name="Faro S."/>
            <person name="Ferreira P."/>
            <person name="Fischer H."/>
            <person name="Fitzgerald M."/>
            <person name="Foley K."/>
            <person name="Gage D."/>
            <person name="Galagan J."/>
            <person name="Gearin G."/>
            <person name="Gnerre S."/>
            <person name="Gnirke A."/>
            <person name="Goyette A."/>
            <person name="Graham J."/>
            <person name="Grandbois E."/>
            <person name="Gyaltsen K."/>
            <person name="Hafez N."/>
            <person name="Hagopian D."/>
            <person name="Hagos B."/>
            <person name="Hall J."/>
            <person name="Hatcher B."/>
            <person name="Heller A."/>
            <person name="Higgins H."/>
            <person name="Honan T."/>
            <person name="Horn A."/>
            <person name="Houde N."/>
            <person name="Hughes L."/>
            <person name="Hulme W."/>
            <person name="Husby E."/>
            <person name="Iliev I."/>
            <person name="Jaffe D."/>
            <person name="Jones C."/>
            <person name="Kamal M."/>
            <person name="Kamat A."/>
            <person name="Kamvysselis M."/>
            <person name="Karlsson E."/>
            <person name="Kells C."/>
            <person name="Kieu A."/>
            <person name="Kisner P."/>
            <person name="Kodira C."/>
            <person name="Kulbokas E."/>
            <person name="Labutti K."/>
            <person name="Lama D."/>
            <person name="Landers T."/>
            <person name="Leger J."/>
            <person name="Levine S."/>
            <person name="Lewis D."/>
            <person name="Lewis T."/>
            <person name="Lindblad-toh K."/>
            <person name="Liu X."/>
            <person name="Lokyitsang T."/>
            <person name="Lokyitsang Y."/>
            <person name="Lucien O."/>
            <person name="Lui A."/>
            <person name="Ma L.J."/>
            <person name="Mabbitt R."/>
            <person name="Macdonald J."/>
            <person name="Maclean C."/>
            <person name="Major J."/>
            <person name="Manning J."/>
            <person name="Marabella R."/>
            <person name="Maru K."/>
            <person name="Matthews C."/>
            <person name="Mauceli E."/>
            <person name="Mccarthy M."/>
            <person name="Mcdonough S."/>
            <person name="Mcghee T."/>
            <person name="Meldrim J."/>
            <person name="Meneus L."/>
            <person name="Mesirov J."/>
            <person name="Mihalev A."/>
            <person name="Mihova T."/>
            <person name="Mikkelsen T."/>
            <person name="Mlenga V."/>
            <person name="Moru K."/>
            <person name="Mozes J."/>
            <person name="Mulrain L."/>
            <person name="Munson G."/>
            <person name="Naylor J."/>
            <person name="Newes C."/>
            <person name="Nguyen C."/>
            <person name="Nguyen N."/>
            <person name="Nguyen T."/>
            <person name="Nicol R."/>
            <person name="Nielsen C."/>
            <person name="Nizzari M."/>
            <person name="Norbu C."/>
            <person name="Norbu N."/>
            <person name="O'donnell P."/>
            <person name="Okoawo O."/>
            <person name="O'leary S."/>
            <person name="Omotosho B."/>
            <person name="O'neill K."/>
            <person name="Osman S."/>
            <person name="Parker S."/>
            <person name="Perrin D."/>
            <person name="Phunkhang P."/>
            <person name="Piqani B."/>
            <person name="Purcell S."/>
            <person name="Rachupka T."/>
            <person name="Ramasamy U."/>
            <person name="Rameau R."/>
            <person name="Ray V."/>
            <person name="Raymond C."/>
            <person name="Retta R."/>
            <person name="Richardson S."/>
            <person name="Rise C."/>
            <person name="Rodriguez J."/>
            <person name="Rogers J."/>
            <person name="Rogov P."/>
            <person name="Rutman M."/>
            <person name="Schupbach R."/>
            <person name="Seaman C."/>
            <person name="Settipalli S."/>
            <person name="Sharpe T."/>
            <person name="Sheridan J."/>
            <person name="Sherpa N."/>
            <person name="Shi J."/>
            <person name="Smirnov S."/>
            <person name="Smith C."/>
            <person name="Sougnez C."/>
            <person name="Spencer B."/>
            <person name="Stalker J."/>
            <person name="Stange-thomann N."/>
            <person name="Stavropoulos S."/>
            <person name="Stetson K."/>
            <person name="Stone C."/>
            <person name="Stone S."/>
            <person name="Stubbs M."/>
            <person name="Talamas J."/>
            <person name="Tchuinga P."/>
            <person name="Tenzing P."/>
            <person name="Tesfaye S."/>
            <person name="Theodore J."/>
            <person name="Thoulutsang Y."/>
            <person name="Topham K."/>
            <person name="Towey S."/>
            <person name="Tsamla T."/>
            <person name="Tsomo N."/>
            <person name="Vallee D."/>
            <person name="Vassiliev H."/>
            <person name="Venkataraman V."/>
            <person name="Vinson J."/>
            <person name="Vo A."/>
            <person name="Wade C."/>
            <person name="Wang S."/>
            <person name="Wangchuk T."/>
            <person name="Wangdi T."/>
            <person name="Whittaker C."/>
            <person name="Wilkinson J."/>
            <person name="Wu Y."/>
            <person name="Wyman D."/>
            <person name="Yadav S."/>
            <person name="Yang S."/>
            <person name="Yang X."/>
            <person name="Yeager S."/>
            <person name="Yee E."/>
            <person name="Young G."/>
            <person name="Zainoun J."/>
            <person name="Zembeck L."/>
            <person name="Zimmer A."/>
            <person name="Zody M."/>
            <person name="Lander E."/>
        </authorList>
    </citation>
    <scope>NUCLEOTIDE SEQUENCE [LARGE SCALE GENOMIC DNA]</scope>
</reference>
<dbReference type="InParanoid" id="H2YMX7"/>
<dbReference type="HOGENOM" id="CLU_094810_0_0_1"/>
<dbReference type="PANTHER" id="PTHR21557:SF2">
    <property type="entry name" value="CORDON-BLEU PROTEIN-LIKE 1"/>
    <property type="match status" value="1"/>
</dbReference>
<dbReference type="Pfam" id="PF09469">
    <property type="entry name" value="Cobl"/>
    <property type="match status" value="1"/>
</dbReference>
<dbReference type="InterPro" id="IPR019025">
    <property type="entry name" value="Cordon-bleu_ubiquitin_domain"/>
</dbReference>
<feature type="compositionally biased region" description="Basic residues" evidence="1">
    <location>
        <begin position="209"/>
        <end position="224"/>
    </location>
</feature>
<dbReference type="GeneTree" id="ENSGT00530000063608"/>
<dbReference type="InterPro" id="IPR039895">
    <property type="entry name" value="COBL-like"/>
</dbReference>
<evidence type="ECO:0000313" key="4">
    <source>
        <dbReference type="Proteomes" id="UP000007875"/>
    </source>
</evidence>
<dbReference type="GO" id="GO:0003785">
    <property type="term" value="F:actin monomer binding"/>
    <property type="evidence" value="ECO:0007669"/>
    <property type="project" value="InterPro"/>
</dbReference>